<reference evidence="2 3" key="1">
    <citation type="submission" date="2014-04" db="EMBL/GenBank/DDBJ databases">
        <title>Evolutionary Origins and Diversification of the Mycorrhizal Mutualists.</title>
        <authorList>
            <consortium name="DOE Joint Genome Institute"/>
            <consortium name="Mycorrhizal Genomics Consortium"/>
            <person name="Kohler A."/>
            <person name="Kuo A."/>
            <person name="Nagy L.G."/>
            <person name="Floudas D."/>
            <person name="Copeland A."/>
            <person name="Barry K.W."/>
            <person name="Cichocki N."/>
            <person name="Veneault-Fourrey C."/>
            <person name="LaButti K."/>
            <person name="Lindquist E.A."/>
            <person name="Lipzen A."/>
            <person name="Lundell T."/>
            <person name="Morin E."/>
            <person name="Murat C."/>
            <person name="Riley R."/>
            <person name="Ohm R."/>
            <person name="Sun H."/>
            <person name="Tunlid A."/>
            <person name="Henrissat B."/>
            <person name="Grigoriev I.V."/>
            <person name="Hibbett D.S."/>
            <person name="Martin F."/>
        </authorList>
    </citation>
    <scope>NUCLEOTIDE SEQUENCE [LARGE SCALE GENOMIC DNA]</scope>
    <source>
        <strain evidence="2 3">Koide BX008</strain>
    </source>
</reference>
<dbReference type="AlphaFoldDB" id="A0A0C2XMR3"/>
<evidence type="ECO:0000256" key="1">
    <source>
        <dbReference type="SAM" id="Phobius"/>
    </source>
</evidence>
<evidence type="ECO:0000313" key="2">
    <source>
        <dbReference type="EMBL" id="KIL70433.1"/>
    </source>
</evidence>
<keyword evidence="1" id="KW-1133">Transmembrane helix</keyword>
<name>A0A0C2XMR3_AMAMK</name>
<keyword evidence="3" id="KW-1185">Reference proteome</keyword>
<dbReference type="EMBL" id="KN818224">
    <property type="protein sequence ID" value="KIL70433.1"/>
    <property type="molecule type" value="Genomic_DNA"/>
</dbReference>
<accession>A0A0C2XMR3</accession>
<evidence type="ECO:0000313" key="3">
    <source>
        <dbReference type="Proteomes" id="UP000054549"/>
    </source>
</evidence>
<keyword evidence="1" id="KW-0472">Membrane</keyword>
<proteinExistence type="predicted"/>
<organism evidence="2 3">
    <name type="scientific">Amanita muscaria (strain Koide BX008)</name>
    <dbReference type="NCBI Taxonomy" id="946122"/>
    <lineage>
        <taxon>Eukaryota</taxon>
        <taxon>Fungi</taxon>
        <taxon>Dikarya</taxon>
        <taxon>Basidiomycota</taxon>
        <taxon>Agaricomycotina</taxon>
        <taxon>Agaricomycetes</taxon>
        <taxon>Agaricomycetidae</taxon>
        <taxon>Agaricales</taxon>
        <taxon>Pluteineae</taxon>
        <taxon>Amanitaceae</taxon>
        <taxon>Amanita</taxon>
    </lineage>
</organism>
<gene>
    <name evidence="2" type="ORF">M378DRAFT_156559</name>
</gene>
<dbReference type="InParanoid" id="A0A0C2XMR3"/>
<keyword evidence="1" id="KW-0812">Transmembrane</keyword>
<dbReference type="Proteomes" id="UP000054549">
    <property type="component" value="Unassembled WGS sequence"/>
</dbReference>
<protein>
    <submittedName>
        <fullName evidence="2">Uncharacterized protein</fullName>
    </submittedName>
</protein>
<feature type="transmembrane region" description="Helical" evidence="1">
    <location>
        <begin position="6"/>
        <end position="25"/>
    </location>
</feature>
<dbReference type="HOGENOM" id="CLU_3068148_0_0_1"/>
<sequence>MPPFTCNVTIWMVSISSLFHVFYVVSTNSAKYPSQVLNDTYISLSYIDSCTLF</sequence>